<feature type="transmembrane region" description="Helical" evidence="1">
    <location>
        <begin position="80"/>
        <end position="100"/>
    </location>
</feature>
<keyword evidence="1" id="KW-0472">Membrane</keyword>
<feature type="transmembrane region" description="Helical" evidence="1">
    <location>
        <begin position="271"/>
        <end position="292"/>
    </location>
</feature>
<organism evidence="2 3">
    <name type="scientific">Phytophthora citrophthora</name>
    <dbReference type="NCBI Taxonomy" id="4793"/>
    <lineage>
        <taxon>Eukaryota</taxon>
        <taxon>Sar</taxon>
        <taxon>Stramenopiles</taxon>
        <taxon>Oomycota</taxon>
        <taxon>Peronosporomycetes</taxon>
        <taxon>Peronosporales</taxon>
        <taxon>Peronosporaceae</taxon>
        <taxon>Phytophthora</taxon>
    </lineage>
</organism>
<feature type="transmembrane region" description="Helical" evidence="1">
    <location>
        <begin position="193"/>
        <end position="216"/>
    </location>
</feature>
<dbReference type="Proteomes" id="UP001259832">
    <property type="component" value="Unassembled WGS sequence"/>
</dbReference>
<dbReference type="EMBL" id="JASMQC010000023">
    <property type="protein sequence ID" value="KAK1935432.1"/>
    <property type="molecule type" value="Genomic_DNA"/>
</dbReference>
<keyword evidence="3" id="KW-1185">Reference proteome</keyword>
<dbReference type="SUPFAM" id="SSF52058">
    <property type="entry name" value="L domain-like"/>
    <property type="match status" value="1"/>
</dbReference>
<sequence length="616" mass="68294">MAILALNSRRFLSDLINSKNVVTALTLSPAAFRIAWIVVVVFHLVCAVFLAGSAATYSYLTNSIMAYYVQLWSPTEGNEYYGIYAIVCGIVSGIHTLRVLQLVYRSLCDRQLVFRRSKIQPNRSSSTVNPITQQQINTISLLRLGWRALFSRTGLFSVEGQHFLTIFVIREIVELCTQTYQAHRSSHLLPRVWLNDILVAMLVINCWSTIAIQQYLGHNSALERVAALFADAFICIIMVIVVPAILFISYASVFDIPNYRFGPTISFYDPVFMAVFVLEAQLALATSLTDFIAKIPSVWFNRAVKGIFCAWGVVVLALHVHAVIVSKSTVVHGCRASTRPWLTSRISCSSLVVNCGKYGTNTANDMIFEQIDTSILATLTFAHCPALTMPSPFPTFHNLLILHVYNATVVAWGSEESIASNPRLSTLIVARSNVTSTAAQGLVLPISLSVVQFCDTNITNIPLVLPWSAHPMTIVSFDYTKLTVLPAALMSVQAFAISLKGNRLETVPQLAAIPAGNMVYGLELRENPLRELPETLGSPYSYFVQVDLQDTNITVLPAWTLTQVLGVIYMHNTPYCEMTPPQLLHRNVVCSPRPTTDPGLELPFGVFAKMYDIERN</sequence>
<reference evidence="2" key="1">
    <citation type="submission" date="2023-08" db="EMBL/GenBank/DDBJ databases">
        <title>Reference Genome Resource for the Citrus Pathogen Phytophthora citrophthora.</title>
        <authorList>
            <person name="Moller H."/>
            <person name="Coetzee B."/>
            <person name="Rose L.J."/>
            <person name="Van Niekerk J.M."/>
        </authorList>
    </citation>
    <scope>NUCLEOTIDE SEQUENCE</scope>
    <source>
        <strain evidence="2">STE-U-9442</strain>
    </source>
</reference>
<feature type="transmembrane region" description="Helical" evidence="1">
    <location>
        <begin position="304"/>
        <end position="324"/>
    </location>
</feature>
<evidence type="ECO:0000256" key="1">
    <source>
        <dbReference type="SAM" id="Phobius"/>
    </source>
</evidence>
<evidence type="ECO:0000313" key="2">
    <source>
        <dbReference type="EMBL" id="KAK1935432.1"/>
    </source>
</evidence>
<name>A0AAD9GBT0_9STRA</name>
<feature type="transmembrane region" description="Helical" evidence="1">
    <location>
        <begin position="34"/>
        <end position="60"/>
    </location>
</feature>
<dbReference type="AlphaFoldDB" id="A0AAD9GBT0"/>
<keyword evidence="1" id="KW-1133">Transmembrane helix</keyword>
<evidence type="ECO:0000313" key="3">
    <source>
        <dbReference type="Proteomes" id="UP001259832"/>
    </source>
</evidence>
<gene>
    <name evidence="2" type="ORF">P3T76_010657</name>
</gene>
<feature type="transmembrane region" description="Helical" evidence="1">
    <location>
        <begin position="228"/>
        <end position="251"/>
    </location>
</feature>
<comment type="caution">
    <text evidence="2">The sequence shown here is derived from an EMBL/GenBank/DDBJ whole genome shotgun (WGS) entry which is preliminary data.</text>
</comment>
<proteinExistence type="predicted"/>
<accession>A0AAD9GBT0</accession>
<protein>
    <submittedName>
        <fullName evidence="2">Uncharacterized protein</fullName>
    </submittedName>
</protein>
<dbReference type="Gene3D" id="3.80.10.10">
    <property type="entry name" value="Ribonuclease Inhibitor"/>
    <property type="match status" value="1"/>
</dbReference>
<keyword evidence="1" id="KW-0812">Transmembrane</keyword>
<dbReference type="InterPro" id="IPR032675">
    <property type="entry name" value="LRR_dom_sf"/>
</dbReference>